<dbReference type="EMBL" id="SNSC02000001">
    <property type="protein sequence ID" value="TID27732.1"/>
    <property type="molecule type" value="Genomic_DNA"/>
</dbReference>
<dbReference type="AlphaFoldDB" id="A0A4Z1PX06"/>
<protein>
    <submittedName>
        <fullName evidence="2">Uncharacterized protein</fullName>
    </submittedName>
</protein>
<proteinExistence type="predicted"/>
<keyword evidence="1" id="KW-0732">Signal</keyword>
<organism evidence="2 3">
    <name type="scientific">Venturia nashicola</name>
    <dbReference type="NCBI Taxonomy" id="86259"/>
    <lineage>
        <taxon>Eukaryota</taxon>
        <taxon>Fungi</taxon>
        <taxon>Dikarya</taxon>
        <taxon>Ascomycota</taxon>
        <taxon>Pezizomycotina</taxon>
        <taxon>Dothideomycetes</taxon>
        <taxon>Pleosporomycetidae</taxon>
        <taxon>Venturiales</taxon>
        <taxon>Venturiaceae</taxon>
        <taxon>Venturia</taxon>
    </lineage>
</organism>
<accession>A0A4Z1PX06</accession>
<dbReference type="Proteomes" id="UP000298493">
    <property type="component" value="Unassembled WGS sequence"/>
</dbReference>
<feature type="signal peptide" evidence="1">
    <location>
        <begin position="1"/>
        <end position="21"/>
    </location>
</feature>
<evidence type="ECO:0000256" key="1">
    <source>
        <dbReference type="SAM" id="SignalP"/>
    </source>
</evidence>
<keyword evidence="3" id="KW-1185">Reference proteome</keyword>
<evidence type="ECO:0000313" key="3">
    <source>
        <dbReference type="Proteomes" id="UP000298493"/>
    </source>
</evidence>
<gene>
    <name evidence="2" type="ORF">E6O75_ATG00499</name>
</gene>
<name>A0A4Z1PX06_9PEZI</name>
<comment type="caution">
    <text evidence="2">The sequence shown here is derived from an EMBL/GenBank/DDBJ whole genome shotgun (WGS) entry which is preliminary data.</text>
</comment>
<reference evidence="2 3" key="1">
    <citation type="submission" date="2019-04" db="EMBL/GenBank/DDBJ databases">
        <title>High contiguity whole genome sequence and gene annotation resource for two Venturia nashicola isolates.</title>
        <authorList>
            <person name="Prokchorchik M."/>
            <person name="Won K."/>
            <person name="Lee Y."/>
            <person name="Choi E.D."/>
            <person name="Segonzac C."/>
            <person name="Sohn K.H."/>
        </authorList>
    </citation>
    <scope>NUCLEOTIDE SEQUENCE [LARGE SCALE GENOMIC DNA]</scope>
    <source>
        <strain evidence="2 3">PRI2</strain>
    </source>
</reference>
<evidence type="ECO:0000313" key="2">
    <source>
        <dbReference type="EMBL" id="TID27732.1"/>
    </source>
</evidence>
<feature type="chain" id="PRO_5021370218" evidence="1">
    <location>
        <begin position="22"/>
        <end position="303"/>
    </location>
</feature>
<sequence>MRSAGSFIAGLVCSLTKVLHAWMRALDEEALIRRVLETWDSLGVTFLIKVSVIRDRLRKSHSTTQLFSLHLESILKDCIAQIKPQSCWGRTHHFVCWTFLHSLDLASETWSHYAQTPSLRTGQGKSWHYLMMLYSGLDCNPLFPVTWKANGLAGLLREQDARTGWEYPKPLRIVLHGRMPGDGGGEGDVKSKTLNSLVDSSCCSEVEAKGLPFCKETDFSSWKALSNEAALTELDWRRFAVDMVLLERGITESASESSQLKVRYRRGAEDDVKCKGKIDTGSPELMAITSPFTPSSHLTTAEL</sequence>